<proteinExistence type="predicted"/>
<comment type="caution">
    <text evidence="1">The sequence shown here is derived from an EMBL/GenBank/DDBJ whole genome shotgun (WGS) entry which is preliminary data.</text>
</comment>
<evidence type="ECO:0000313" key="2">
    <source>
        <dbReference type="Proteomes" id="UP001595617"/>
    </source>
</evidence>
<evidence type="ECO:0000313" key="1">
    <source>
        <dbReference type="EMBL" id="MFC3852353.1"/>
    </source>
</evidence>
<keyword evidence="2" id="KW-1185">Reference proteome</keyword>
<sequence>MHHNNRRLKRFVSTLLVLVIAVVGPVQGAAHTSMMASQYLAGIHHPASPNTDASASVLHQHKAAHHPAITPLTEHTHHDSPCAELCVQASLIPKTNIAPDVRTTTTALSITAGVPLRLAEPAVPPPRNLF</sequence>
<dbReference type="EMBL" id="JBHRYR010000002">
    <property type="protein sequence ID" value="MFC3852353.1"/>
    <property type="molecule type" value="Genomic_DNA"/>
</dbReference>
<accession>A0ABV7ZUX7</accession>
<protein>
    <recommendedName>
        <fullName evidence="3">DUF2946 domain-containing protein</fullName>
    </recommendedName>
</protein>
<organism evidence="1 2">
    <name type="scientific">Saccharospirillum mangrovi</name>
    <dbReference type="NCBI Taxonomy" id="2161747"/>
    <lineage>
        <taxon>Bacteria</taxon>
        <taxon>Pseudomonadati</taxon>
        <taxon>Pseudomonadota</taxon>
        <taxon>Gammaproteobacteria</taxon>
        <taxon>Oceanospirillales</taxon>
        <taxon>Saccharospirillaceae</taxon>
        <taxon>Saccharospirillum</taxon>
    </lineage>
</organism>
<evidence type="ECO:0008006" key="3">
    <source>
        <dbReference type="Google" id="ProtNLM"/>
    </source>
</evidence>
<gene>
    <name evidence="1" type="ORF">ACFOOG_05845</name>
</gene>
<name>A0ABV7ZUX7_9GAMM</name>
<dbReference type="RefSeq" id="WP_380694403.1">
    <property type="nucleotide sequence ID" value="NZ_JBHRYR010000002.1"/>
</dbReference>
<dbReference type="Proteomes" id="UP001595617">
    <property type="component" value="Unassembled WGS sequence"/>
</dbReference>
<reference evidence="2" key="1">
    <citation type="journal article" date="2019" name="Int. J. Syst. Evol. Microbiol.">
        <title>The Global Catalogue of Microorganisms (GCM) 10K type strain sequencing project: providing services to taxonomists for standard genome sequencing and annotation.</title>
        <authorList>
            <consortium name="The Broad Institute Genomics Platform"/>
            <consortium name="The Broad Institute Genome Sequencing Center for Infectious Disease"/>
            <person name="Wu L."/>
            <person name="Ma J."/>
        </authorList>
    </citation>
    <scope>NUCLEOTIDE SEQUENCE [LARGE SCALE GENOMIC DNA]</scope>
    <source>
        <strain evidence="2">IBRC 10765</strain>
    </source>
</reference>